<dbReference type="Pfam" id="PF07428">
    <property type="entry name" value="Tri3"/>
    <property type="match status" value="1"/>
</dbReference>
<proteinExistence type="inferred from homology"/>
<comment type="similarity">
    <text evidence="1">Belongs to the trichothecene O-acetyltransferase family.</text>
</comment>
<dbReference type="EMBL" id="JACAZH010000032">
    <property type="protein sequence ID" value="KAF7338709.1"/>
    <property type="molecule type" value="Genomic_DNA"/>
</dbReference>
<organism evidence="3 4">
    <name type="scientific">Mycena sanguinolenta</name>
    <dbReference type="NCBI Taxonomy" id="230812"/>
    <lineage>
        <taxon>Eukaryota</taxon>
        <taxon>Fungi</taxon>
        <taxon>Dikarya</taxon>
        <taxon>Basidiomycota</taxon>
        <taxon>Agaricomycotina</taxon>
        <taxon>Agaricomycetes</taxon>
        <taxon>Agaricomycetidae</taxon>
        <taxon>Agaricales</taxon>
        <taxon>Marasmiineae</taxon>
        <taxon>Mycenaceae</taxon>
        <taxon>Mycena</taxon>
    </lineage>
</organism>
<evidence type="ECO:0000256" key="1">
    <source>
        <dbReference type="ARBA" id="ARBA00006439"/>
    </source>
</evidence>
<evidence type="ECO:0000313" key="4">
    <source>
        <dbReference type="Proteomes" id="UP000623467"/>
    </source>
</evidence>
<dbReference type="Proteomes" id="UP000623467">
    <property type="component" value="Unassembled WGS sequence"/>
</dbReference>
<sequence length="521" mass="58137">MSAEQLLTKYDFEKFTWKALTATDGSQYFARLLAGAELVQDLYNRFEKGNETLFFGVFLDLAYPHPESASIVGAARAAWLSLRYQIPIIATVIEVGKDDVPMLKYRVPNVNQVEEWADRTMRAHHRPALDLGRLREELGGQKIPSPEGDQTWMHLVLGAAYSTIPVSRIGFIFHTHHAMTDGNGCKIIVNRYLAQFAAQLTATKRVVASDLAWGSEVENLTPAIFNVLGSSEPIPIHPSSDEVPTFAHPLYATLGAEMQVIGQSLQNQYGFKPRAADPGWTNAQRLELTFSPKESDSLLAYMKTEPYTLTVLAHASLAMVAVFFNPPSKDAADFALNNFCMVDTRPRLKAPYTGEGYPGYALCPPMLHLPVSLFLTPEGSSLPLDRDLLMKLMGELGNRYMGYKQRAIAYVAQASDMFAHALKQGYAANRFPANQCYMFSSDGRGELYLNPTFQDANGSVMFKLNKFFTSLNHPHPAPYFRLSSWNRVIDVGADFNGNVVSAEDVSMYLAKWKEFMFLIMS</sequence>
<accession>A0A8H7CIA2</accession>
<name>A0A8H7CIA2_9AGAR</name>
<keyword evidence="2" id="KW-0808">Transferase</keyword>
<dbReference type="PANTHER" id="PTHR42034">
    <property type="entry name" value="CHROMOSOME 7, WHOLE GENOME SHOTGUN SEQUENCE-RELATED"/>
    <property type="match status" value="1"/>
</dbReference>
<dbReference type="Gene3D" id="3.30.559.30">
    <property type="entry name" value="Nonribosomal peptide synthetase, condensation domain"/>
    <property type="match status" value="1"/>
</dbReference>
<dbReference type="OrthoDB" id="2548233at2759"/>
<comment type="caution">
    <text evidence="3">The sequence shown here is derived from an EMBL/GenBank/DDBJ whole genome shotgun (WGS) entry which is preliminary data.</text>
</comment>
<evidence type="ECO:0000313" key="3">
    <source>
        <dbReference type="EMBL" id="KAF7338709.1"/>
    </source>
</evidence>
<dbReference type="GO" id="GO:0016407">
    <property type="term" value="F:acetyltransferase activity"/>
    <property type="evidence" value="ECO:0007669"/>
    <property type="project" value="InterPro"/>
</dbReference>
<dbReference type="PANTHER" id="PTHR42034:SF1">
    <property type="entry name" value="CONDENSATION DOMAIN-CONTAINING PROTEIN"/>
    <property type="match status" value="1"/>
</dbReference>
<dbReference type="InterPro" id="IPR023213">
    <property type="entry name" value="CAT-like_dom_sf"/>
</dbReference>
<evidence type="ECO:0000256" key="2">
    <source>
        <dbReference type="ARBA" id="ARBA00022679"/>
    </source>
</evidence>
<dbReference type="AlphaFoldDB" id="A0A8H7CIA2"/>
<dbReference type="InterPro" id="IPR009992">
    <property type="entry name" value="Tri3/Sat12/Sat16/Mac1"/>
</dbReference>
<protein>
    <submittedName>
        <fullName evidence="3">Uncharacterized protein</fullName>
    </submittedName>
</protein>
<dbReference type="GO" id="GO:0043386">
    <property type="term" value="P:mycotoxin biosynthetic process"/>
    <property type="evidence" value="ECO:0007669"/>
    <property type="project" value="InterPro"/>
</dbReference>
<gene>
    <name evidence="3" type="ORF">MSAN_02193100</name>
</gene>
<dbReference type="Gene3D" id="3.30.559.10">
    <property type="entry name" value="Chloramphenicol acetyltransferase-like domain"/>
    <property type="match status" value="1"/>
</dbReference>
<reference evidence="3" key="1">
    <citation type="submission" date="2020-05" db="EMBL/GenBank/DDBJ databases">
        <title>Mycena genomes resolve the evolution of fungal bioluminescence.</title>
        <authorList>
            <person name="Tsai I.J."/>
        </authorList>
    </citation>
    <scope>NUCLEOTIDE SEQUENCE</scope>
    <source>
        <strain evidence="3">160909Yilan</strain>
    </source>
</reference>
<keyword evidence="4" id="KW-1185">Reference proteome</keyword>